<dbReference type="SUPFAM" id="SSF47413">
    <property type="entry name" value="lambda repressor-like DNA-binding domains"/>
    <property type="match status" value="1"/>
</dbReference>
<dbReference type="Pfam" id="PF00717">
    <property type="entry name" value="Peptidase_S24"/>
    <property type="match status" value="1"/>
</dbReference>
<organism evidence="2 3">
    <name type="scientific">Pseudomonas reidholzensis</name>
    <dbReference type="NCBI Taxonomy" id="1785162"/>
    <lineage>
        <taxon>Bacteria</taxon>
        <taxon>Pseudomonadati</taxon>
        <taxon>Pseudomonadota</taxon>
        <taxon>Gammaproteobacteria</taxon>
        <taxon>Pseudomonadales</taxon>
        <taxon>Pseudomonadaceae</taxon>
        <taxon>Pseudomonas</taxon>
    </lineage>
</organism>
<dbReference type="InterPro" id="IPR050077">
    <property type="entry name" value="LexA_repressor"/>
</dbReference>
<protein>
    <submittedName>
        <fullName evidence="2">Repressor protein C2</fullName>
    </submittedName>
</protein>
<dbReference type="CDD" id="cd00093">
    <property type="entry name" value="HTH_XRE"/>
    <property type="match status" value="1"/>
</dbReference>
<accession>A0A383RRQ8</accession>
<dbReference type="GO" id="GO:0003677">
    <property type="term" value="F:DNA binding"/>
    <property type="evidence" value="ECO:0007669"/>
    <property type="project" value="InterPro"/>
</dbReference>
<dbReference type="Pfam" id="PF01381">
    <property type="entry name" value="HTH_3"/>
    <property type="match status" value="1"/>
</dbReference>
<dbReference type="SMART" id="SM00530">
    <property type="entry name" value="HTH_XRE"/>
    <property type="match status" value="1"/>
</dbReference>
<proteinExistence type="predicted"/>
<reference evidence="3" key="1">
    <citation type="submission" date="2018-08" db="EMBL/GenBank/DDBJ databases">
        <authorList>
            <person name="Blom J."/>
        </authorList>
    </citation>
    <scope>NUCLEOTIDE SEQUENCE [LARGE SCALE GENOMIC DNA]</scope>
    <source>
        <strain evidence="3">CCOS 865</strain>
    </source>
</reference>
<dbReference type="InterPro" id="IPR036286">
    <property type="entry name" value="LexA/Signal_pep-like_sf"/>
</dbReference>
<name>A0A383RRQ8_9PSED</name>
<dbReference type="Gene3D" id="2.10.109.10">
    <property type="entry name" value="Umud Fragment, subunit A"/>
    <property type="match status" value="1"/>
</dbReference>
<sequence>MENWNEFLARYKREHKLSQLKLAERLHMTQGGVGHWLRGTRKPTLKTINEKIEALGLVYLQAQVMVVERDVVREAHGTYASERPLSAEALRYASFRFPVLKWADLQGDLPLAGELQEQTDYLPAGNAYWLPVENDSMNAPSGKSVPEGMLVLVDSGLEVEPGKLVIARQPGKSAVLRQLIEEGGERLLRPLNTRYPTVLCEEGCEFLGVVVRVHGIF</sequence>
<dbReference type="SUPFAM" id="SSF51306">
    <property type="entry name" value="LexA/Signal peptidase"/>
    <property type="match status" value="1"/>
</dbReference>
<dbReference type="Gene3D" id="1.10.260.40">
    <property type="entry name" value="lambda repressor-like DNA-binding domains"/>
    <property type="match status" value="1"/>
</dbReference>
<dbReference type="OrthoDB" id="9791537at2"/>
<dbReference type="Proteomes" id="UP000263595">
    <property type="component" value="Unassembled WGS sequence"/>
</dbReference>
<dbReference type="AlphaFoldDB" id="A0A383RRQ8"/>
<dbReference type="InterPro" id="IPR001387">
    <property type="entry name" value="Cro/C1-type_HTH"/>
</dbReference>
<keyword evidence="3" id="KW-1185">Reference proteome</keyword>
<dbReference type="InterPro" id="IPR039418">
    <property type="entry name" value="LexA-like"/>
</dbReference>
<evidence type="ECO:0000259" key="1">
    <source>
        <dbReference type="PROSITE" id="PS50943"/>
    </source>
</evidence>
<evidence type="ECO:0000313" key="3">
    <source>
        <dbReference type="Proteomes" id="UP000263595"/>
    </source>
</evidence>
<feature type="domain" description="HTH cro/C1-type" evidence="1">
    <location>
        <begin position="8"/>
        <end position="60"/>
    </location>
</feature>
<dbReference type="CDD" id="cd06529">
    <property type="entry name" value="S24_LexA-like"/>
    <property type="match status" value="1"/>
</dbReference>
<dbReference type="InterPro" id="IPR010982">
    <property type="entry name" value="Lambda_DNA-bd_dom_sf"/>
</dbReference>
<evidence type="ECO:0000313" key="2">
    <source>
        <dbReference type="EMBL" id="SYX89732.1"/>
    </source>
</evidence>
<gene>
    <name evidence="2" type="ORF">CCOS865_01991</name>
</gene>
<dbReference type="EMBL" id="UNOZ01000013">
    <property type="protein sequence ID" value="SYX89732.1"/>
    <property type="molecule type" value="Genomic_DNA"/>
</dbReference>
<dbReference type="InterPro" id="IPR015927">
    <property type="entry name" value="Peptidase_S24_S26A/B/C"/>
</dbReference>
<dbReference type="PANTHER" id="PTHR33516">
    <property type="entry name" value="LEXA REPRESSOR"/>
    <property type="match status" value="1"/>
</dbReference>
<dbReference type="PROSITE" id="PS50943">
    <property type="entry name" value="HTH_CROC1"/>
    <property type="match status" value="1"/>
</dbReference>
<dbReference type="PANTHER" id="PTHR33516:SF2">
    <property type="entry name" value="LEXA REPRESSOR-RELATED"/>
    <property type="match status" value="1"/>
</dbReference>
<dbReference type="RefSeq" id="WP_119140332.1">
    <property type="nucleotide sequence ID" value="NZ_CBCSFL010000005.1"/>
</dbReference>